<dbReference type="EMBL" id="QKZT01000007">
    <property type="protein sequence ID" value="PZX52611.1"/>
    <property type="molecule type" value="Genomic_DNA"/>
</dbReference>
<dbReference type="Gene3D" id="3.10.50.40">
    <property type="match status" value="2"/>
</dbReference>
<comment type="caution">
    <text evidence="5">The sequence shown here is derived from an EMBL/GenBank/DDBJ whole genome shotgun (WGS) entry which is preliminary data.</text>
</comment>
<keyword evidence="2" id="KW-0175">Coiled coil</keyword>
<dbReference type="RefSeq" id="WP_111318699.1">
    <property type="nucleotide sequence ID" value="NZ_QKZT01000007.1"/>
</dbReference>
<dbReference type="Proteomes" id="UP000248882">
    <property type="component" value="Unassembled WGS sequence"/>
</dbReference>
<organism evidence="5 6">
    <name type="scientific">Algoriphagus chordae</name>
    <dbReference type="NCBI Taxonomy" id="237019"/>
    <lineage>
        <taxon>Bacteria</taxon>
        <taxon>Pseudomonadati</taxon>
        <taxon>Bacteroidota</taxon>
        <taxon>Cytophagia</taxon>
        <taxon>Cytophagales</taxon>
        <taxon>Cyclobacteriaceae</taxon>
        <taxon>Algoriphagus</taxon>
    </lineage>
</organism>
<evidence type="ECO:0000313" key="5">
    <source>
        <dbReference type="EMBL" id="PZX52611.1"/>
    </source>
</evidence>
<sequence length="666" mass="75450">MTNRTLSALIFTLLLVFESSLPAMAIVQASGQDDPLLTIGGKSVDKDELIYMLSKGTKSEPGTTGMSRDEFDENLDLFINYKLKVREAEAQGLDQTEEFLREFESFRENLKAPFLIRNSLEEGELRKAYSRMQEIIRASHILLKFPPNASKEDSLIVLRMALKIEDEIKNGSSINDLAVEYSDDPSAQVNKGDLGYFTALQMVQPFEDAAYALQAGQVSDPVLTNFGYHIIKVQDRQPNPGQVHVSHILVRIDENAPTGEDIAKRKVADIYNEIQKENTIWEDIVKNYSEDPASSQKGGILPWFSVGSMIPEFEMAAFSLTEVGEVSPPVRTRYGYHILRLEDKRPVESFEALEESIRSRILRDSRSTMIQSQVMAIQKSRYNFDENEENVAKLRAELANTTKAGFSQALTAKGLTSDQLFLLQGKSYIAEDLADYMLEVEISLPSKSSVFDAWYDRFVAAVLNEAEESDLAANNKEYRMLLKEYRDGILLFSLMNEEVWQKGLLDSTAQRAYFEKNIQNYQWKGRSNAYIVKVLDLTQLDAARKALKDKPLSEELIASFESSYQSSNSLAYQTETGLIEHSEHPVLSKVDLNESYQELETNGHLHIVLMGEISPAGPKKFEETRGLVIRDYQEYLDESLVESLRKKYPISINPKAKEETFIALNQ</sequence>
<keyword evidence="1" id="KW-0697">Rotamase</keyword>
<protein>
    <submittedName>
        <fullName evidence="5">Peptidyl-prolyl cis-trans isomerase SurA</fullName>
    </submittedName>
</protein>
<feature type="coiled-coil region" evidence="2">
    <location>
        <begin position="377"/>
        <end position="404"/>
    </location>
</feature>
<dbReference type="PANTHER" id="PTHR47245:SF2">
    <property type="entry name" value="PEPTIDYL-PROLYL CIS-TRANS ISOMERASE HP_0175-RELATED"/>
    <property type="match status" value="1"/>
</dbReference>
<evidence type="ECO:0000256" key="2">
    <source>
        <dbReference type="SAM" id="Coils"/>
    </source>
</evidence>
<name>A0A2W7QXE8_9BACT</name>
<feature type="signal peptide" evidence="3">
    <location>
        <begin position="1"/>
        <end position="25"/>
    </location>
</feature>
<evidence type="ECO:0000259" key="4">
    <source>
        <dbReference type="PROSITE" id="PS50198"/>
    </source>
</evidence>
<dbReference type="SUPFAM" id="SSF54534">
    <property type="entry name" value="FKBP-like"/>
    <property type="match status" value="2"/>
</dbReference>
<feature type="domain" description="PpiC" evidence="4">
    <location>
        <begin position="240"/>
        <end position="343"/>
    </location>
</feature>
<gene>
    <name evidence="5" type="ORF">LV85_01913</name>
</gene>
<feature type="chain" id="PRO_5015900345" evidence="3">
    <location>
        <begin position="26"/>
        <end position="666"/>
    </location>
</feature>
<keyword evidence="1 5" id="KW-0413">Isomerase</keyword>
<keyword evidence="6" id="KW-1185">Reference proteome</keyword>
<accession>A0A2W7QXE8</accession>
<dbReference type="PROSITE" id="PS50198">
    <property type="entry name" value="PPIC_PPIASE_2"/>
    <property type="match status" value="2"/>
</dbReference>
<dbReference type="OrthoDB" id="14196at2"/>
<dbReference type="InterPro" id="IPR046357">
    <property type="entry name" value="PPIase_dom_sf"/>
</dbReference>
<dbReference type="Pfam" id="PF00639">
    <property type="entry name" value="Rotamase"/>
    <property type="match status" value="1"/>
</dbReference>
<dbReference type="AlphaFoldDB" id="A0A2W7QXE8"/>
<reference evidence="5 6" key="1">
    <citation type="submission" date="2018-06" db="EMBL/GenBank/DDBJ databases">
        <title>Genomic Encyclopedia of Archaeal and Bacterial Type Strains, Phase II (KMG-II): from individual species to whole genera.</title>
        <authorList>
            <person name="Goeker M."/>
        </authorList>
    </citation>
    <scope>NUCLEOTIDE SEQUENCE [LARGE SCALE GENOMIC DNA]</scope>
    <source>
        <strain evidence="5 6">DSM 19830</strain>
    </source>
</reference>
<evidence type="ECO:0000256" key="3">
    <source>
        <dbReference type="SAM" id="SignalP"/>
    </source>
</evidence>
<dbReference type="InterPro" id="IPR050245">
    <property type="entry name" value="PrsA_foldase"/>
</dbReference>
<dbReference type="Pfam" id="PF13616">
    <property type="entry name" value="Rotamase_3"/>
    <property type="match status" value="1"/>
</dbReference>
<keyword evidence="3" id="KW-0732">Signal</keyword>
<evidence type="ECO:0000256" key="1">
    <source>
        <dbReference type="PROSITE-ProRule" id="PRU00278"/>
    </source>
</evidence>
<dbReference type="GO" id="GO:0003755">
    <property type="term" value="F:peptidyl-prolyl cis-trans isomerase activity"/>
    <property type="evidence" value="ECO:0007669"/>
    <property type="project" value="UniProtKB-KW"/>
</dbReference>
<proteinExistence type="predicted"/>
<feature type="domain" description="PpiC" evidence="4">
    <location>
        <begin position="133"/>
        <end position="235"/>
    </location>
</feature>
<dbReference type="InterPro" id="IPR000297">
    <property type="entry name" value="PPIase_PpiC"/>
</dbReference>
<evidence type="ECO:0000313" key="6">
    <source>
        <dbReference type="Proteomes" id="UP000248882"/>
    </source>
</evidence>
<dbReference type="PANTHER" id="PTHR47245">
    <property type="entry name" value="PEPTIDYLPROLYL ISOMERASE"/>
    <property type="match status" value="1"/>
</dbReference>